<reference evidence="2" key="1">
    <citation type="submission" date="2014-09" db="EMBL/GenBank/DDBJ databases">
        <authorList>
            <person name="Magalhaes I.L.F."/>
            <person name="Oliveira U."/>
            <person name="Santos F.R."/>
            <person name="Vidigal T.H.D.A."/>
            <person name="Brescovit A.D."/>
            <person name="Santos A.J."/>
        </authorList>
    </citation>
    <scope>NUCLEOTIDE SEQUENCE</scope>
    <source>
        <tissue evidence="2">Shoot tissue taken approximately 20 cm above the soil surface</tissue>
    </source>
</reference>
<sequence>MRRTTRSGTRSTSQGRSAGTVAAAASRAMATRRESAPGMAVPRSRRRPRGWSAAGSPEPIRSELLSGSRSLAPHHS</sequence>
<proteinExistence type="predicted"/>
<dbReference type="AlphaFoldDB" id="A0A0A9EL95"/>
<evidence type="ECO:0000313" key="2">
    <source>
        <dbReference type="EMBL" id="JAD99783.1"/>
    </source>
</evidence>
<protein>
    <submittedName>
        <fullName evidence="2">Uncharacterized protein</fullName>
    </submittedName>
</protein>
<organism evidence="2">
    <name type="scientific">Arundo donax</name>
    <name type="common">Giant reed</name>
    <name type="synonym">Donax arundinaceus</name>
    <dbReference type="NCBI Taxonomy" id="35708"/>
    <lineage>
        <taxon>Eukaryota</taxon>
        <taxon>Viridiplantae</taxon>
        <taxon>Streptophyta</taxon>
        <taxon>Embryophyta</taxon>
        <taxon>Tracheophyta</taxon>
        <taxon>Spermatophyta</taxon>
        <taxon>Magnoliopsida</taxon>
        <taxon>Liliopsida</taxon>
        <taxon>Poales</taxon>
        <taxon>Poaceae</taxon>
        <taxon>PACMAD clade</taxon>
        <taxon>Arundinoideae</taxon>
        <taxon>Arundineae</taxon>
        <taxon>Arundo</taxon>
    </lineage>
</organism>
<name>A0A0A9EL95_ARUDO</name>
<feature type="compositionally biased region" description="Low complexity" evidence="1">
    <location>
        <begin position="1"/>
        <end position="29"/>
    </location>
</feature>
<accession>A0A0A9EL95</accession>
<evidence type="ECO:0000256" key="1">
    <source>
        <dbReference type="SAM" id="MobiDB-lite"/>
    </source>
</evidence>
<feature type="region of interest" description="Disordered" evidence="1">
    <location>
        <begin position="1"/>
        <end position="76"/>
    </location>
</feature>
<dbReference type="EMBL" id="GBRH01198112">
    <property type="protein sequence ID" value="JAD99783.1"/>
    <property type="molecule type" value="Transcribed_RNA"/>
</dbReference>
<reference evidence="2" key="2">
    <citation type="journal article" date="2015" name="Data Brief">
        <title>Shoot transcriptome of the giant reed, Arundo donax.</title>
        <authorList>
            <person name="Barrero R.A."/>
            <person name="Guerrero F.D."/>
            <person name="Moolhuijzen P."/>
            <person name="Goolsby J.A."/>
            <person name="Tidwell J."/>
            <person name="Bellgard S.E."/>
            <person name="Bellgard M.I."/>
        </authorList>
    </citation>
    <scope>NUCLEOTIDE SEQUENCE</scope>
    <source>
        <tissue evidence="2">Shoot tissue taken approximately 20 cm above the soil surface</tissue>
    </source>
</reference>